<evidence type="ECO:0000313" key="1">
    <source>
        <dbReference type="EMBL" id="GAH59848.1"/>
    </source>
</evidence>
<gene>
    <name evidence="1" type="ORF">S03H2_38921</name>
</gene>
<dbReference type="Gene3D" id="2.60.40.4070">
    <property type="match status" value="1"/>
</dbReference>
<dbReference type="AlphaFoldDB" id="X1IQL1"/>
<comment type="caution">
    <text evidence="1">The sequence shown here is derived from an EMBL/GenBank/DDBJ whole genome shotgun (WGS) entry which is preliminary data.</text>
</comment>
<name>X1IQL1_9ZZZZ</name>
<dbReference type="EMBL" id="BARU01024027">
    <property type="protein sequence ID" value="GAH59848.1"/>
    <property type="molecule type" value="Genomic_DNA"/>
</dbReference>
<protein>
    <recommendedName>
        <fullName evidence="2">FlgD Ig-like domain-containing protein</fullName>
    </recommendedName>
</protein>
<reference evidence="1" key="1">
    <citation type="journal article" date="2014" name="Front. Microbiol.">
        <title>High frequency of phylogenetically diverse reductive dehalogenase-homologous genes in deep subseafloor sedimentary metagenomes.</title>
        <authorList>
            <person name="Kawai M."/>
            <person name="Futagami T."/>
            <person name="Toyoda A."/>
            <person name="Takaki Y."/>
            <person name="Nishi S."/>
            <person name="Hori S."/>
            <person name="Arai W."/>
            <person name="Tsubouchi T."/>
            <person name="Morono Y."/>
            <person name="Uchiyama I."/>
            <person name="Ito T."/>
            <person name="Fujiyama A."/>
            <person name="Inagaki F."/>
            <person name="Takami H."/>
        </authorList>
    </citation>
    <scope>NUCLEOTIDE SEQUENCE</scope>
    <source>
        <strain evidence="1">Expedition CK06-06</strain>
    </source>
</reference>
<proteinExistence type="predicted"/>
<organism evidence="1">
    <name type="scientific">marine sediment metagenome</name>
    <dbReference type="NCBI Taxonomy" id="412755"/>
    <lineage>
        <taxon>unclassified sequences</taxon>
        <taxon>metagenomes</taxon>
        <taxon>ecological metagenomes</taxon>
    </lineage>
</organism>
<evidence type="ECO:0008006" key="2">
    <source>
        <dbReference type="Google" id="ProtNLM"/>
    </source>
</evidence>
<accession>X1IQL1</accession>
<sequence>MYGNIIRNQIIKTAIVLIIILSGSSIYAAESFTSGPTNTPDPFNYGAGPAPAQTTVNFTISDTNDVRIEIYDKPPDTTKLIRRFYSELAPMVFSLNWDGTDDNGTELTNGTYTGKFKLKLNLSLQLTIQEME</sequence>